<dbReference type="Gene3D" id="1.10.530.10">
    <property type="match status" value="1"/>
</dbReference>
<accession>A0A2W5M7Z1</accession>
<dbReference type="EMBL" id="QFPN01000004">
    <property type="protein sequence ID" value="PZQ15877.1"/>
    <property type="molecule type" value="Genomic_DNA"/>
</dbReference>
<evidence type="ECO:0000313" key="4">
    <source>
        <dbReference type="EMBL" id="PZQ15877.1"/>
    </source>
</evidence>
<evidence type="ECO:0000256" key="1">
    <source>
        <dbReference type="SAM" id="SignalP"/>
    </source>
</evidence>
<dbReference type="SUPFAM" id="SSF53955">
    <property type="entry name" value="Lysozyme-like"/>
    <property type="match status" value="1"/>
</dbReference>
<evidence type="ECO:0000313" key="5">
    <source>
        <dbReference type="Proteomes" id="UP000249577"/>
    </source>
</evidence>
<organism evidence="4 5">
    <name type="scientific">Ancylobacter novellus</name>
    <name type="common">Thiobacillus novellus</name>
    <dbReference type="NCBI Taxonomy" id="921"/>
    <lineage>
        <taxon>Bacteria</taxon>
        <taxon>Pseudomonadati</taxon>
        <taxon>Pseudomonadota</taxon>
        <taxon>Alphaproteobacteria</taxon>
        <taxon>Hyphomicrobiales</taxon>
        <taxon>Xanthobacteraceae</taxon>
        <taxon>Ancylobacter</taxon>
    </lineage>
</organism>
<evidence type="ECO:0000259" key="2">
    <source>
        <dbReference type="Pfam" id="PF01471"/>
    </source>
</evidence>
<dbReference type="SUPFAM" id="SSF47090">
    <property type="entry name" value="PGBD-like"/>
    <property type="match status" value="1"/>
</dbReference>
<sequence length="411" mass="44422">MTPFVRSAAFGLLLALPAAPALAAPAPAAPEANAPCGGDFNAWLDGVRAEARAAGVSDRAIAEGLEGVRIEPKVLAADRAQSVFQQTFLQFAGRMAAPPRLPNAIKQVKARRDLFDQIEKTYGVPGEVIASFWGLETDFGGNLGKFDTRNALATLAHDCRRPGFFRPQLIAVLKIVDHGDLAPSEMRGAWAGELGQTQMMPVDYVRSGVDADGDGRVDLMKSIPDALNSAGKYLADLGWRRGEPWLQEVVAPADMPWLEADIDVKHPVSQWRAWGVKPRAGDLAKDDAQASLLLPMGRNGPAFLAYQNFDVYKTWNQSFIYSTTAAYLATRIAGAPQVSEGNAPVRPLGSDELKELQRHYVRSGWLPEDEVDGKLGGDTRRATRKAQAKLGLPADGYPTVELLQALDAQRG</sequence>
<name>A0A2W5M7Z1_ANCNO</name>
<protein>
    <submittedName>
        <fullName evidence="4">Lytic murein transglycosylase</fullName>
    </submittedName>
</protein>
<dbReference type="PANTHER" id="PTHR30163:SF8">
    <property type="entry name" value="LYTIC MUREIN TRANSGLYCOSYLASE"/>
    <property type="match status" value="1"/>
</dbReference>
<comment type="caution">
    <text evidence="4">The sequence shown here is derived from an EMBL/GenBank/DDBJ whole genome shotgun (WGS) entry which is preliminary data.</text>
</comment>
<feature type="domain" description="Peptidoglycan binding-like" evidence="2">
    <location>
        <begin position="351"/>
        <end position="406"/>
    </location>
</feature>
<feature type="signal peptide" evidence="1">
    <location>
        <begin position="1"/>
        <end position="23"/>
    </location>
</feature>
<dbReference type="InterPro" id="IPR031304">
    <property type="entry name" value="SLT_2"/>
</dbReference>
<dbReference type="AlphaFoldDB" id="A0A2W5M7Z1"/>
<dbReference type="GO" id="GO:0008933">
    <property type="term" value="F:peptidoglycan lytic transglycosylase activity"/>
    <property type="evidence" value="ECO:0007669"/>
    <property type="project" value="TreeGrafter"/>
</dbReference>
<feature type="chain" id="PRO_5016158990" evidence="1">
    <location>
        <begin position="24"/>
        <end position="411"/>
    </location>
</feature>
<keyword evidence="1" id="KW-0732">Signal</keyword>
<evidence type="ECO:0000259" key="3">
    <source>
        <dbReference type="Pfam" id="PF13406"/>
    </source>
</evidence>
<proteinExistence type="predicted"/>
<reference evidence="4 5" key="1">
    <citation type="submission" date="2017-08" db="EMBL/GenBank/DDBJ databases">
        <title>Infants hospitalized years apart are colonized by the same room-sourced microbial strains.</title>
        <authorList>
            <person name="Brooks B."/>
            <person name="Olm M.R."/>
            <person name="Firek B.A."/>
            <person name="Baker R."/>
            <person name="Thomas B.C."/>
            <person name="Morowitz M.J."/>
            <person name="Banfield J.F."/>
        </authorList>
    </citation>
    <scope>NUCLEOTIDE SEQUENCE [LARGE SCALE GENOMIC DNA]</scope>
    <source>
        <strain evidence="4">S2_005_003_R2_43</strain>
    </source>
</reference>
<dbReference type="InterPro" id="IPR011970">
    <property type="entry name" value="MltB_2"/>
</dbReference>
<dbReference type="Pfam" id="PF13406">
    <property type="entry name" value="SLT_2"/>
    <property type="match status" value="1"/>
</dbReference>
<dbReference type="PANTHER" id="PTHR30163">
    <property type="entry name" value="MEMBRANE-BOUND LYTIC MUREIN TRANSGLYCOSYLASE B"/>
    <property type="match status" value="1"/>
</dbReference>
<dbReference type="NCBIfam" id="TIGR02283">
    <property type="entry name" value="MltB_2"/>
    <property type="match status" value="1"/>
</dbReference>
<dbReference type="GO" id="GO:0009253">
    <property type="term" value="P:peptidoglycan catabolic process"/>
    <property type="evidence" value="ECO:0007669"/>
    <property type="project" value="TreeGrafter"/>
</dbReference>
<dbReference type="InterPro" id="IPR036365">
    <property type="entry name" value="PGBD-like_sf"/>
</dbReference>
<gene>
    <name evidence="4" type="ORF">DI565_08605</name>
</gene>
<dbReference type="InterPro" id="IPR043426">
    <property type="entry name" value="MltB-like"/>
</dbReference>
<dbReference type="Pfam" id="PF01471">
    <property type="entry name" value="PG_binding_1"/>
    <property type="match status" value="1"/>
</dbReference>
<dbReference type="InterPro" id="IPR023346">
    <property type="entry name" value="Lysozyme-like_dom_sf"/>
</dbReference>
<dbReference type="Gene3D" id="1.10.8.350">
    <property type="entry name" value="Bacterial muramidase"/>
    <property type="match status" value="1"/>
</dbReference>
<dbReference type="Gene3D" id="1.10.101.10">
    <property type="entry name" value="PGBD-like superfamily/PGBD"/>
    <property type="match status" value="1"/>
</dbReference>
<dbReference type="Proteomes" id="UP000249577">
    <property type="component" value="Unassembled WGS sequence"/>
</dbReference>
<dbReference type="InterPro" id="IPR036366">
    <property type="entry name" value="PGBDSf"/>
</dbReference>
<feature type="domain" description="Transglycosylase SLT" evidence="3">
    <location>
        <begin position="40"/>
        <end position="329"/>
    </location>
</feature>
<dbReference type="InterPro" id="IPR002477">
    <property type="entry name" value="Peptidoglycan-bd-like"/>
</dbReference>